<dbReference type="Gene3D" id="3.40.50.1980">
    <property type="entry name" value="Nitrogenase molybdenum iron protein domain"/>
    <property type="match status" value="2"/>
</dbReference>
<dbReference type="Proteomes" id="UP001474120">
    <property type="component" value="Unassembled WGS sequence"/>
</dbReference>
<evidence type="ECO:0000313" key="3">
    <source>
        <dbReference type="Proteomes" id="UP001474120"/>
    </source>
</evidence>
<dbReference type="EMBL" id="JBCDNA010000001">
    <property type="protein sequence ID" value="MEL4455143.1"/>
    <property type="molecule type" value="Genomic_DNA"/>
</dbReference>
<comment type="caution">
    <text evidence="2">The sequence shown here is derived from an EMBL/GenBank/DDBJ whole genome shotgun (WGS) entry which is preliminary data.</text>
</comment>
<proteinExistence type="predicted"/>
<dbReference type="SUPFAM" id="SSF53807">
    <property type="entry name" value="Helical backbone' metal receptor"/>
    <property type="match status" value="1"/>
</dbReference>
<name>A0ABU9KZ72_9FLAO</name>
<organism evidence="2 3">
    <name type="scientific">Lutimonas vermicola</name>
    <dbReference type="NCBI Taxonomy" id="414288"/>
    <lineage>
        <taxon>Bacteria</taxon>
        <taxon>Pseudomonadati</taxon>
        <taxon>Bacteroidota</taxon>
        <taxon>Flavobacteriia</taxon>
        <taxon>Flavobacteriales</taxon>
        <taxon>Flavobacteriaceae</taxon>
        <taxon>Lutimonas</taxon>
    </lineage>
</organism>
<gene>
    <name evidence="2" type="ORF">AABB81_04500</name>
</gene>
<dbReference type="PROSITE" id="PS50983">
    <property type="entry name" value="FE_B12_PBP"/>
    <property type="match status" value="1"/>
</dbReference>
<dbReference type="RefSeq" id="WP_342158917.1">
    <property type="nucleotide sequence ID" value="NZ_JBCDNA010000001.1"/>
</dbReference>
<sequence>MKKCKIPLGLLTLVMPFLLIISCENPKKEIKTGSEDKYIDTSIKYANGFDIQYFNGYRKLIIKSPYPDAEQYQEFILISDKSKDVEGENKIYTPVKKVVATSTTHIPMIDILNETNSLIGFPNTDYISSQKTRERVEQGKVTDLGNEQDFNTEVLISLQPDVMIAFSMGKSNKLYNNIEKNGIPVVFNGDWLEASPLGRAEWIKFFGALFDREREADSIFKSIESQYLEAKKLAQNSKTKPKIMSGVLYKDKWNLPAGESFTAQLYRDANTEYIWDDTKGQGSLVLSFETVYEKAQLAELWIGSGYYTTMEELKGANAHYSQFKAFKDGEVYSFSKRRSSNGGVEYFELGPLQPHIVLKDLIKVAHPEILPNYRAYFLQKLD</sequence>
<dbReference type="PROSITE" id="PS51257">
    <property type="entry name" value="PROKAR_LIPOPROTEIN"/>
    <property type="match status" value="1"/>
</dbReference>
<evidence type="ECO:0000259" key="1">
    <source>
        <dbReference type="PROSITE" id="PS50983"/>
    </source>
</evidence>
<accession>A0ABU9KZ72</accession>
<feature type="domain" description="Fe/B12 periplasmic-binding" evidence="1">
    <location>
        <begin position="97"/>
        <end position="369"/>
    </location>
</feature>
<keyword evidence="3" id="KW-1185">Reference proteome</keyword>
<dbReference type="InterPro" id="IPR050902">
    <property type="entry name" value="ABC_Transporter_SBP"/>
</dbReference>
<protein>
    <submittedName>
        <fullName evidence="2">ABC transporter substrate-binding protein</fullName>
    </submittedName>
</protein>
<dbReference type="InterPro" id="IPR002491">
    <property type="entry name" value="ABC_transptr_periplasmic_BD"/>
</dbReference>
<dbReference type="PANTHER" id="PTHR30535:SF34">
    <property type="entry name" value="MOLYBDATE-BINDING PROTEIN MOLA"/>
    <property type="match status" value="1"/>
</dbReference>
<dbReference type="Pfam" id="PF01497">
    <property type="entry name" value="Peripla_BP_2"/>
    <property type="match status" value="1"/>
</dbReference>
<dbReference type="PANTHER" id="PTHR30535">
    <property type="entry name" value="VITAMIN B12-BINDING PROTEIN"/>
    <property type="match status" value="1"/>
</dbReference>
<evidence type="ECO:0000313" key="2">
    <source>
        <dbReference type="EMBL" id="MEL4455143.1"/>
    </source>
</evidence>
<reference evidence="2 3" key="1">
    <citation type="submission" date="2024-04" db="EMBL/GenBank/DDBJ databases">
        <title>whole genome sequencing of Lutimonas vermicola strain IMCC1616.</title>
        <authorList>
            <person name="Bae S.S."/>
        </authorList>
    </citation>
    <scope>NUCLEOTIDE SEQUENCE [LARGE SCALE GENOMIC DNA]</scope>
    <source>
        <strain evidence="2 3">IMCC1616</strain>
    </source>
</reference>